<dbReference type="InterPro" id="IPR017788">
    <property type="entry name" value="Hda"/>
</dbReference>
<dbReference type="NCBIfam" id="TIGR03420">
    <property type="entry name" value="DnaA_homol_Hda"/>
    <property type="match status" value="1"/>
</dbReference>
<proteinExistence type="predicted"/>
<name>A0A076PX06_COMTE</name>
<protein>
    <submittedName>
        <fullName evidence="2">DnaA regulatory inactivator Hda</fullName>
    </submittedName>
</protein>
<evidence type="ECO:0000313" key="3">
    <source>
        <dbReference type="Proteomes" id="UP000028782"/>
    </source>
</evidence>
<dbReference type="Pfam" id="PF22688">
    <property type="entry name" value="Hda_lid"/>
    <property type="match status" value="1"/>
</dbReference>
<dbReference type="GO" id="GO:0006270">
    <property type="term" value="P:DNA replication initiation"/>
    <property type="evidence" value="ECO:0007669"/>
    <property type="project" value="TreeGrafter"/>
</dbReference>
<dbReference type="GO" id="GO:0003688">
    <property type="term" value="F:DNA replication origin binding"/>
    <property type="evidence" value="ECO:0007669"/>
    <property type="project" value="TreeGrafter"/>
</dbReference>
<dbReference type="GO" id="GO:0005886">
    <property type="term" value="C:plasma membrane"/>
    <property type="evidence" value="ECO:0007669"/>
    <property type="project" value="TreeGrafter"/>
</dbReference>
<dbReference type="InterPro" id="IPR027417">
    <property type="entry name" value="P-loop_NTPase"/>
</dbReference>
<dbReference type="Proteomes" id="UP000028782">
    <property type="component" value="Chromosome"/>
</dbReference>
<evidence type="ECO:0000313" key="2">
    <source>
        <dbReference type="EMBL" id="AIJ48340.1"/>
    </source>
</evidence>
<accession>A0A076PX06</accession>
<sequence length="235" mass="26567">MSQMKQLALDISMAPGPTLARFFVGPNAALIDHLRHWVGDGQLQQSRTPVPTYLWGEAGSGKSHLLKAVREALREQGAMVGWMDASTPFPPEFDERWAAVLMDDVDIYTPFQQARAFNWFVNATSPATGLPRWVLAAGQLPVADLKMREDLRTRLGWGHVYQLHLLDESARRAVLRQEADARGVFLSDEVMDYMLRRFSRDLGSLMQLLDMLDGFALRNKRAITIPLLKTMLETE</sequence>
<dbReference type="EMBL" id="CP006704">
    <property type="protein sequence ID" value="AIJ48340.1"/>
    <property type="molecule type" value="Genomic_DNA"/>
</dbReference>
<dbReference type="SUPFAM" id="SSF52540">
    <property type="entry name" value="P-loop containing nucleoside triphosphate hydrolases"/>
    <property type="match status" value="1"/>
</dbReference>
<evidence type="ECO:0000259" key="1">
    <source>
        <dbReference type="Pfam" id="PF22688"/>
    </source>
</evidence>
<dbReference type="GO" id="GO:0032297">
    <property type="term" value="P:negative regulation of DNA-templated DNA replication initiation"/>
    <property type="evidence" value="ECO:0007669"/>
    <property type="project" value="InterPro"/>
</dbReference>
<dbReference type="AlphaFoldDB" id="A0A076PX06"/>
<gene>
    <name evidence="2" type="ORF">O987_21235</name>
</gene>
<organism evidence="2 3">
    <name type="scientific">Comamonas testosteroni TK102</name>
    <dbReference type="NCBI Taxonomy" id="1392005"/>
    <lineage>
        <taxon>Bacteria</taxon>
        <taxon>Pseudomonadati</taxon>
        <taxon>Pseudomonadota</taxon>
        <taxon>Betaproteobacteria</taxon>
        <taxon>Burkholderiales</taxon>
        <taxon>Comamonadaceae</taxon>
        <taxon>Comamonas</taxon>
    </lineage>
</organism>
<dbReference type="PANTHER" id="PTHR30050:SF5">
    <property type="entry name" value="DNAA REGULATORY INACTIVATOR HDA"/>
    <property type="match status" value="1"/>
</dbReference>
<dbReference type="KEGG" id="ctes:O987_21235"/>
<dbReference type="Gene3D" id="3.40.50.300">
    <property type="entry name" value="P-loop containing nucleotide triphosphate hydrolases"/>
    <property type="match status" value="1"/>
</dbReference>
<dbReference type="InterPro" id="IPR055199">
    <property type="entry name" value="Hda_lid"/>
</dbReference>
<feature type="domain" description="Hda lid" evidence="1">
    <location>
        <begin position="170"/>
        <end position="232"/>
    </location>
</feature>
<reference evidence="2 3" key="1">
    <citation type="journal article" date="2014" name="Genome Announc.">
        <title>Complete Genome Sequence of Polychlorinated Biphenyl Degrader Comamonas testosteroni TK102 (NBRC 109938).</title>
        <authorList>
            <person name="Fukuda K."/>
            <person name="Hosoyama A."/>
            <person name="Tsuchikane K."/>
            <person name="Ohji S."/>
            <person name="Yamazoe A."/>
            <person name="Fujita N."/>
            <person name="Shintani M."/>
            <person name="Kimbara K."/>
        </authorList>
    </citation>
    <scope>NUCLEOTIDE SEQUENCE [LARGE SCALE GENOMIC DNA]</scope>
    <source>
        <strain evidence="2">TK102</strain>
    </source>
</reference>
<dbReference type="PANTHER" id="PTHR30050">
    <property type="entry name" value="CHROMOSOMAL REPLICATION INITIATOR PROTEIN DNAA"/>
    <property type="match status" value="1"/>
</dbReference>
<dbReference type="Gene3D" id="1.10.8.60">
    <property type="match status" value="1"/>
</dbReference>
<dbReference type="HOGENOM" id="CLU_072265_1_0_4"/>